<reference evidence="1" key="1">
    <citation type="submission" date="2022-08" db="EMBL/GenBank/DDBJ databases">
        <title>Genome Sequence of Fusarium decemcellulare.</title>
        <authorList>
            <person name="Buettner E."/>
        </authorList>
    </citation>
    <scope>NUCLEOTIDE SEQUENCE</scope>
    <source>
        <strain evidence="1">Babe19</strain>
    </source>
</reference>
<name>A0ACC1RZH3_9HYPO</name>
<protein>
    <submittedName>
        <fullName evidence="1">Uncharacterized protein</fullName>
    </submittedName>
</protein>
<sequence>MLDLECIGGQQRNVGRPRRAAAAAASSDSTLSRPPLNMYAQPIRPDTSQEVAFIPNGTFQIDWTSLMSPAITQIQVFDTDADDTFSGTGAASLSMRMDAAGPISPPWDTGFGLAEAESLFAHDLELDLPTPSPFPPKSPPSSVSADHSSCLTTINTIDMPRLETVDNIDASAAILELSQMNLNLYKRVSAAEKSGTALEFSNVIYRQGELYIDNLTLAEFMLTTSQNLLLVLTRLLRTQQCHGL</sequence>
<proteinExistence type="predicted"/>
<dbReference type="Proteomes" id="UP001148629">
    <property type="component" value="Unassembled WGS sequence"/>
</dbReference>
<comment type="caution">
    <text evidence="1">The sequence shown here is derived from an EMBL/GenBank/DDBJ whole genome shotgun (WGS) entry which is preliminary data.</text>
</comment>
<gene>
    <name evidence="1" type="ORF">NM208_g10137</name>
</gene>
<dbReference type="EMBL" id="JANRMS010001391">
    <property type="protein sequence ID" value="KAJ3528576.1"/>
    <property type="molecule type" value="Genomic_DNA"/>
</dbReference>
<organism evidence="1 2">
    <name type="scientific">Fusarium decemcellulare</name>
    <dbReference type="NCBI Taxonomy" id="57161"/>
    <lineage>
        <taxon>Eukaryota</taxon>
        <taxon>Fungi</taxon>
        <taxon>Dikarya</taxon>
        <taxon>Ascomycota</taxon>
        <taxon>Pezizomycotina</taxon>
        <taxon>Sordariomycetes</taxon>
        <taxon>Hypocreomycetidae</taxon>
        <taxon>Hypocreales</taxon>
        <taxon>Nectriaceae</taxon>
        <taxon>Fusarium</taxon>
        <taxon>Fusarium decemcellulare species complex</taxon>
    </lineage>
</organism>
<accession>A0ACC1RZH3</accession>
<evidence type="ECO:0000313" key="1">
    <source>
        <dbReference type="EMBL" id="KAJ3528576.1"/>
    </source>
</evidence>
<keyword evidence="2" id="KW-1185">Reference proteome</keyword>
<evidence type="ECO:0000313" key="2">
    <source>
        <dbReference type="Proteomes" id="UP001148629"/>
    </source>
</evidence>